<gene>
    <name evidence="1" type="ORF">UFOVP6_35</name>
</gene>
<organism evidence="1">
    <name type="scientific">uncultured Caudovirales phage</name>
    <dbReference type="NCBI Taxonomy" id="2100421"/>
    <lineage>
        <taxon>Viruses</taxon>
        <taxon>Duplodnaviria</taxon>
        <taxon>Heunggongvirae</taxon>
        <taxon>Uroviricota</taxon>
        <taxon>Caudoviricetes</taxon>
        <taxon>Peduoviridae</taxon>
        <taxon>Maltschvirus</taxon>
        <taxon>Maltschvirus maltsch</taxon>
    </lineage>
</organism>
<name>A0A6J5KGR3_9CAUD</name>
<accession>A0A6J5KGR3</accession>
<proteinExistence type="predicted"/>
<dbReference type="EMBL" id="LR796143">
    <property type="protein sequence ID" value="CAB4121178.1"/>
    <property type="molecule type" value="Genomic_DNA"/>
</dbReference>
<evidence type="ECO:0000313" key="1">
    <source>
        <dbReference type="EMBL" id="CAB4121178.1"/>
    </source>
</evidence>
<reference evidence="1" key="1">
    <citation type="submission" date="2020-04" db="EMBL/GenBank/DDBJ databases">
        <authorList>
            <person name="Chiriac C."/>
            <person name="Salcher M."/>
            <person name="Ghai R."/>
            <person name="Kavagutti S V."/>
        </authorList>
    </citation>
    <scope>NUCLEOTIDE SEQUENCE</scope>
</reference>
<sequence>MLSETIMKLPKQQAKLYDALATGKDVQIDDLFRALMDRDPPKNAQQHLGPYIVKLNRRLHSVGLVVTPGALKRTYVLQKLQVKK</sequence>
<protein>
    <submittedName>
        <fullName evidence="1">Uncharacterized protein</fullName>
    </submittedName>
</protein>